<dbReference type="Proteomes" id="UP000272117">
    <property type="component" value="Unassembled WGS sequence"/>
</dbReference>
<evidence type="ECO:0000313" key="2">
    <source>
        <dbReference type="Proteomes" id="UP000272117"/>
    </source>
</evidence>
<dbReference type="AlphaFoldDB" id="A0A3M9MZU7"/>
<comment type="caution">
    <text evidence="1">The sequence shown here is derived from an EMBL/GenBank/DDBJ whole genome shotgun (WGS) entry which is preliminary data.</text>
</comment>
<dbReference type="EMBL" id="RJJD01000002">
    <property type="protein sequence ID" value="RNI30665.1"/>
    <property type="molecule type" value="Genomic_DNA"/>
</dbReference>
<proteinExistence type="predicted"/>
<gene>
    <name evidence="1" type="ORF">EFB08_05300</name>
</gene>
<name>A0A3M9MZU7_9BACT</name>
<dbReference type="InterPro" id="IPR011051">
    <property type="entry name" value="RmlC_Cupin_sf"/>
</dbReference>
<organism evidence="1 2">
    <name type="scientific">Rufibacter latericius</name>
    <dbReference type="NCBI Taxonomy" id="2487040"/>
    <lineage>
        <taxon>Bacteria</taxon>
        <taxon>Pseudomonadati</taxon>
        <taxon>Bacteroidota</taxon>
        <taxon>Cytophagia</taxon>
        <taxon>Cytophagales</taxon>
        <taxon>Hymenobacteraceae</taxon>
        <taxon>Rufibacter</taxon>
    </lineage>
</organism>
<dbReference type="InterPro" id="IPR014710">
    <property type="entry name" value="RmlC-like_jellyroll"/>
</dbReference>
<accession>A0A3M9MZU7</accession>
<dbReference type="Gene3D" id="2.60.120.10">
    <property type="entry name" value="Jelly Rolls"/>
    <property type="match status" value="1"/>
</dbReference>
<reference evidence="1 2" key="1">
    <citation type="submission" date="2018-11" db="EMBL/GenBank/DDBJ databases">
        <title>Rufibacter latericius sp. nov., isolated from water in Baiyang Lake.</title>
        <authorList>
            <person name="Yang Y."/>
        </authorList>
    </citation>
    <scope>NUCLEOTIDE SEQUENCE [LARGE SCALE GENOMIC DNA]</scope>
    <source>
        <strain evidence="1 2">R-22-1c-1</strain>
    </source>
</reference>
<sequence length="118" mass="13332">MIRAYKLYTGEDGHSYFEQGTIAEKVFTQVISLHFKETPPFSEYDWHPAPTTQYVLTLSGSLEFTTSLGETFILCTGDVLIATDVTGSGHKWKMADDQPWKRAYVVFAEGTQINFLPD</sequence>
<dbReference type="OrthoDB" id="4205621at2"/>
<dbReference type="SUPFAM" id="SSF51182">
    <property type="entry name" value="RmlC-like cupins"/>
    <property type="match status" value="1"/>
</dbReference>
<protein>
    <recommendedName>
        <fullName evidence="3">Cupin domain-containing protein</fullName>
    </recommendedName>
</protein>
<dbReference type="RefSeq" id="WP_123125880.1">
    <property type="nucleotide sequence ID" value="NZ_RJJD01000002.1"/>
</dbReference>
<keyword evidence="2" id="KW-1185">Reference proteome</keyword>
<evidence type="ECO:0000313" key="1">
    <source>
        <dbReference type="EMBL" id="RNI30665.1"/>
    </source>
</evidence>
<evidence type="ECO:0008006" key="3">
    <source>
        <dbReference type="Google" id="ProtNLM"/>
    </source>
</evidence>